<evidence type="ECO:0000313" key="4">
    <source>
        <dbReference type="Proteomes" id="UP001153365"/>
    </source>
</evidence>
<evidence type="ECO:0000256" key="1">
    <source>
        <dbReference type="ARBA" id="ARBA00022741"/>
    </source>
</evidence>
<dbReference type="SMART" id="SM00174">
    <property type="entry name" value="RHO"/>
    <property type="match status" value="1"/>
</dbReference>
<dbReference type="GO" id="GO:0005525">
    <property type="term" value="F:GTP binding"/>
    <property type="evidence" value="ECO:0007669"/>
    <property type="project" value="UniProtKB-KW"/>
</dbReference>
<reference evidence="3" key="1">
    <citation type="submission" date="2022-06" db="EMBL/GenBank/DDBJ databases">
        <authorList>
            <consortium name="SYNGENTA / RWTH Aachen University"/>
        </authorList>
    </citation>
    <scope>NUCLEOTIDE SEQUENCE</scope>
</reference>
<dbReference type="InterPro" id="IPR003578">
    <property type="entry name" value="Small_GTPase_Rho"/>
</dbReference>
<dbReference type="GO" id="GO:0003924">
    <property type="term" value="F:GTPase activity"/>
    <property type="evidence" value="ECO:0007669"/>
    <property type="project" value="InterPro"/>
</dbReference>
<keyword evidence="2" id="KW-0342">GTP-binding</keyword>
<name>A0AAV0BQ10_PHAPC</name>
<dbReference type="InterPro" id="IPR027417">
    <property type="entry name" value="P-loop_NTPase"/>
</dbReference>
<dbReference type="GO" id="GO:0007264">
    <property type="term" value="P:small GTPase-mediated signal transduction"/>
    <property type="evidence" value="ECO:0007669"/>
    <property type="project" value="InterPro"/>
</dbReference>
<accession>A0AAV0BQ10</accession>
<evidence type="ECO:0000313" key="3">
    <source>
        <dbReference type="EMBL" id="CAH7688129.1"/>
    </source>
</evidence>
<dbReference type="InterPro" id="IPR001806">
    <property type="entry name" value="Small_GTPase"/>
</dbReference>
<evidence type="ECO:0000256" key="2">
    <source>
        <dbReference type="ARBA" id="ARBA00023134"/>
    </source>
</evidence>
<keyword evidence="1" id="KW-0547">Nucleotide-binding</keyword>
<dbReference type="AlphaFoldDB" id="A0AAV0BQ10"/>
<feature type="non-terminal residue" evidence="3">
    <location>
        <position position="1"/>
    </location>
</feature>
<dbReference type="Proteomes" id="UP001153365">
    <property type="component" value="Unassembled WGS sequence"/>
</dbReference>
<dbReference type="EMBL" id="CALTRL010005957">
    <property type="protein sequence ID" value="CAH7688129.1"/>
    <property type="molecule type" value="Genomic_DNA"/>
</dbReference>
<dbReference type="Pfam" id="PF00071">
    <property type="entry name" value="Ras"/>
    <property type="match status" value="1"/>
</dbReference>
<organism evidence="3 4">
    <name type="scientific">Phakopsora pachyrhizi</name>
    <name type="common">Asian soybean rust disease fungus</name>
    <dbReference type="NCBI Taxonomy" id="170000"/>
    <lineage>
        <taxon>Eukaryota</taxon>
        <taxon>Fungi</taxon>
        <taxon>Dikarya</taxon>
        <taxon>Basidiomycota</taxon>
        <taxon>Pucciniomycotina</taxon>
        <taxon>Pucciniomycetes</taxon>
        <taxon>Pucciniales</taxon>
        <taxon>Phakopsoraceae</taxon>
        <taxon>Phakopsora</taxon>
    </lineage>
</organism>
<keyword evidence="4" id="KW-1185">Reference proteome</keyword>
<proteinExistence type="predicted"/>
<dbReference type="SUPFAM" id="SSF52540">
    <property type="entry name" value="P-loop containing nucleoside triphosphate hydrolases"/>
    <property type="match status" value="1"/>
</dbReference>
<dbReference type="PANTHER" id="PTHR24072">
    <property type="entry name" value="RHO FAMILY GTPASE"/>
    <property type="match status" value="1"/>
</dbReference>
<protein>
    <submittedName>
        <fullName evidence="3">Uncharacterized protein</fullName>
    </submittedName>
</protein>
<comment type="caution">
    <text evidence="3">The sequence shown here is derived from an EMBL/GenBank/DDBJ whole genome shotgun (WGS) entry which is preliminary data.</text>
</comment>
<gene>
    <name evidence="3" type="ORF">PPACK8108_LOCUS23045</name>
</gene>
<dbReference type="Gene3D" id="3.40.50.300">
    <property type="entry name" value="P-loop containing nucleotide triphosphate hydrolases"/>
    <property type="match status" value="1"/>
</dbReference>
<sequence>YINSPVIFTCFSIDSPKPLDNVQEIWISEVLHFCQGLPLVHFGCKKENRNNSKRSEGLRQPSQKPITFKEGMAIDQNIGSPHYLESSVKIDQGV</sequence>